<feature type="region of interest" description="Disordered" evidence="6">
    <location>
        <begin position="83"/>
        <end position="123"/>
    </location>
</feature>
<dbReference type="PROSITE" id="PS00463">
    <property type="entry name" value="ZN2_CY6_FUNGAL_1"/>
    <property type="match status" value="1"/>
</dbReference>
<dbReference type="InterPro" id="IPR036864">
    <property type="entry name" value="Zn2-C6_fun-type_DNA-bd_sf"/>
</dbReference>
<keyword evidence="4" id="KW-0804">Transcription</keyword>
<dbReference type="AlphaFoldDB" id="A0A067Q9B5"/>
<dbReference type="InterPro" id="IPR051089">
    <property type="entry name" value="prtT"/>
</dbReference>
<keyword evidence="3" id="KW-0238">DNA-binding</keyword>
<protein>
    <recommendedName>
        <fullName evidence="7">Zn(2)-C6 fungal-type domain-containing protein</fullName>
    </recommendedName>
</protein>
<evidence type="ECO:0000256" key="4">
    <source>
        <dbReference type="ARBA" id="ARBA00023163"/>
    </source>
</evidence>
<evidence type="ECO:0000259" key="7">
    <source>
        <dbReference type="PROSITE" id="PS50048"/>
    </source>
</evidence>
<evidence type="ECO:0000256" key="2">
    <source>
        <dbReference type="ARBA" id="ARBA00023015"/>
    </source>
</evidence>
<dbReference type="SUPFAM" id="SSF57701">
    <property type="entry name" value="Zn2/Cys6 DNA-binding domain"/>
    <property type="match status" value="2"/>
</dbReference>
<feature type="compositionally biased region" description="Polar residues" evidence="6">
    <location>
        <begin position="105"/>
        <end position="122"/>
    </location>
</feature>
<dbReference type="PANTHER" id="PTHR31845">
    <property type="entry name" value="FINGER DOMAIN PROTEIN, PUTATIVE-RELATED"/>
    <property type="match status" value="1"/>
</dbReference>
<proteinExistence type="predicted"/>
<dbReference type="GO" id="GO:0000976">
    <property type="term" value="F:transcription cis-regulatory region binding"/>
    <property type="evidence" value="ECO:0007669"/>
    <property type="project" value="TreeGrafter"/>
</dbReference>
<dbReference type="OrthoDB" id="39175at2759"/>
<feature type="domain" description="Zn(2)-C6 fungal-type" evidence="7">
    <location>
        <begin position="43"/>
        <end position="81"/>
    </location>
</feature>
<dbReference type="PROSITE" id="PS50048">
    <property type="entry name" value="ZN2_CY6_FUNGAL_2"/>
    <property type="match status" value="2"/>
</dbReference>
<keyword evidence="5" id="KW-0539">Nucleus</keyword>
<evidence type="ECO:0000256" key="6">
    <source>
        <dbReference type="SAM" id="MobiDB-lite"/>
    </source>
</evidence>
<dbReference type="PANTHER" id="PTHR31845:SF17">
    <property type="entry name" value="ZN(II)2CYS6 TRANSCRIPTION FACTOR (EUROFUNG)"/>
    <property type="match status" value="1"/>
</dbReference>
<evidence type="ECO:0000256" key="3">
    <source>
        <dbReference type="ARBA" id="ARBA00023125"/>
    </source>
</evidence>
<feature type="domain" description="Zn(2)-C6 fungal-type" evidence="7">
    <location>
        <begin position="130"/>
        <end position="162"/>
    </location>
</feature>
<name>A0A067Q9B5_9AGAM</name>
<organism evidence="8 9">
    <name type="scientific">Jaapia argillacea MUCL 33604</name>
    <dbReference type="NCBI Taxonomy" id="933084"/>
    <lineage>
        <taxon>Eukaryota</taxon>
        <taxon>Fungi</taxon>
        <taxon>Dikarya</taxon>
        <taxon>Basidiomycota</taxon>
        <taxon>Agaricomycotina</taxon>
        <taxon>Agaricomycetes</taxon>
        <taxon>Agaricomycetidae</taxon>
        <taxon>Jaapiales</taxon>
        <taxon>Jaapiaceae</taxon>
        <taxon>Jaapia</taxon>
    </lineage>
</organism>
<dbReference type="CDD" id="cd00067">
    <property type="entry name" value="GAL4"/>
    <property type="match status" value="1"/>
</dbReference>
<dbReference type="Proteomes" id="UP000027265">
    <property type="component" value="Unassembled WGS sequence"/>
</dbReference>
<dbReference type="InterPro" id="IPR001138">
    <property type="entry name" value="Zn2Cys6_DnaBD"/>
</dbReference>
<dbReference type="HOGENOM" id="CLU_1586730_0_0_1"/>
<dbReference type="GO" id="GO:0000981">
    <property type="term" value="F:DNA-binding transcription factor activity, RNA polymerase II-specific"/>
    <property type="evidence" value="ECO:0007669"/>
    <property type="project" value="InterPro"/>
</dbReference>
<dbReference type="InParanoid" id="A0A067Q9B5"/>
<keyword evidence="9" id="KW-1185">Reference proteome</keyword>
<gene>
    <name evidence="8" type="ORF">JAAARDRAFT_56078</name>
</gene>
<evidence type="ECO:0000256" key="1">
    <source>
        <dbReference type="ARBA" id="ARBA00004123"/>
    </source>
</evidence>
<dbReference type="GO" id="GO:0005634">
    <property type="term" value="C:nucleus"/>
    <property type="evidence" value="ECO:0007669"/>
    <property type="project" value="UniProtKB-SubCell"/>
</dbReference>
<reference evidence="9" key="1">
    <citation type="journal article" date="2014" name="Proc. Natl. Acad. Sci. U.S.A.">
        <title>Extensive sampling of basidiomycete genomes demonstrates inadequacy of the white-rot/brown-rot paradigm for wood decay fungi.</title>
        <authorList>
            <person name="Riley R."/>
            <person name="Salamov A.A."/>
            <person name="Brown D.W."/>
            <person name="Nagy L.G."/>
            <person name="Floudas D."/>
            <person name="Held B.W."/>
            <person name="Levasseur A."/>
            <person name="Lombard V."/>
            <person name="Morin E."/>
            <person name="Otillar R."/>
            <person name="Lindquist E.A."/>
            <person name="Sun H."/>
            <person name="LaButti K.M."/>
            <person name="Schmutz J."/>
            <person name="Jabbour D."/>
            <person name="Luo H."/>
            <person name="Baker S.E."/>
            <person name="Pisabarro A.G."/>
            <person name="Walton J.D."/>
            <person name="Blanchette R.A."/>
            <person name="Henrissat B."/>
            <person name="Martin F."/>
            <person name="Cullen D."/>
            <person name="Hibbett D.S."/>
            <person name="Grigoriev I.V."/>
        </authorList>
    </citation>
    <scope>NUCLEOTIDE SEQUENCE [LARGE SCALE GENOMIC DNA]</scope>
    <source>
        <strain evidence="9">MUCL 33604</strain>
    </source>
</reference>
<accession>A0A067Q9B5</accession>
<comment type="subcellular location">
    <subcellularLocation>
        <location evidence="1">Nucleus</location>
    </subcellularLocation>
</comment>
<sequence length="168" mass="18686">MSDILTVVPYVPQPPPTGDLPPMQEAPILSTDDEAPPIPSRGACTYCKKLKMRCVYPVQNDRQDGDPTCQRCERTGKVCIVEPRRGRPQKVRAQPPDASDRVPEESNSSSDDNPQQPVQSQAARPRLPGACIHCKKLKIRCVFPNPTGPCTRCEAYQHGCVIQGRRRR</sequence>
<dbReference type="Pfam" id="PF00172">
    <property type="entry name" value="Zn_clus"/>
    <property type="match status" value="1"/>
</dbReference>
<dbReference type="EMBL" id="KL197714">
    <property type="protein sequence ID" value="KDQ60097.1"/>
    <property type="molecule type" value="Genomic_DNA"/>
</dbReference>
<keyword evidence="2" id="KW-0805">Transcription regulation</keyword>
<dbReference type="Gene3D" id="4.10.240.10">
    <property type="entry name" value="Zn(2)-C6 fungal-type DNA-binding domain"/>
    <property type="match status" value="2"/>
</dbReference>
<dbReference type="SMART" id="SM00066">
    <property type="entry name" value="GAL4"/>
    <property type="match status" value="2"/>
</dbReference>
<evidence type="ECO:0000313" key="9">
    <source>
        <dbReference type="Proteomes" id="UP000027265"/>
    </source>
</evidence>
<dbReference type="GO" id="GO:0008270">
    <property type="term" value="F:zinc ion binding"/>
    <property type="evidence" value="ECO:0007669"/>
    <property type="project" value="InterPro"/>
</dbReference>
<evidence type="ECO:0000256" key="5">
    <source>
        <dbReference type="ARBA" id="ARBA00023242"/>
    </source>
</evidence>
<evidence type="ECO:0000313" key="8">
    <source>
        <dbReference type="EMBL" id="KDQ60097.1"/>
    </source>
</evidence>